<dbReference type="InterPro" id="IPR013929">
    <property type="entry name" value="RPAP1_C"/>
</dbReference>
<dbReference type="Pfam" id="PF08620">
    <property type="entry name" value="RPAP1_C"/>
    <property type="match status" value="1"/>
</dbReference>
<dbReference type="STRING" id="40998.A0A2P8A0H8"/>
<feature type="compositionally biased region" description="Basic and acidic residues" evidence="2">
    <location>
        <begin position="100"/>
        <end position="113"/>
    </location>
</feature>
<feature type="region of interest" description="Disordered" evidence="2">
    <location>
        <begin position="148"/>
        <end position="253"/>
    </location>
</feature>
<name>A0A2P8A0H8_9PEZI</name>
<dbReference type="OrthoDB" id="348201at2759"/>
<dbReference type="Proteomes" id="UP000243723">
    <property type="component" value="Unassembled WGS sequence"/>
</dbReference>
<dbReference type="GO" id="GO:0006366">
    <property type="term" value="P:transcription by RNA polymerase II"/>
    <property type="evidence" value="ECO:0007669"/>
    <property type="project" value="InterPro"/>
</dbReference>
<feature type="domain" description="RPAP1 C-terminal" evidence="3">
    <location>
        <begin position="298"/>
        <end position="365"/>
    </location>
</feature>
<evidence type="ECO:0000256" key="1">
    <source>
        <dbReference type="ARBA" id="ARBA00009953"/>
    </source>
</evidence>
<organism evidence="5 6">
    <name type="scientific">Elsinoe australis</name>
    <dbReference type="NCBI Taxonomy" id="40998"/>
    <lineage>
        <taxon>Eukaryota</taxon>
        <taxon>Fungi</taxon>
        <taxon>Dikarya</taxon>
        <taxon>Ascomycota</taxon>
        <taxon>Pezizomycotina</taxon>
        <taxon>Dothideomycetes</taxon>
        <taxon>Dothideomycetidae</taxon>
        <taxon>Myriangiales</taxon>
        <taxon>Elsinoaceae</taxon>
        <taxon>Elsinoe</taxon>
    </lineage>
</organism>
<gene>
    <name evidence="5" type="ORF">B9Z65_7780</name>
</gene>
<evidence type="ECO:0000259" key="4">
    <source>
        <dbReference type="Pfam" id="PF08621"/>
    </source>
</evidence>
<comment type="similarity">
    <text evidence="1">Belongs to the RPAP1 family.</text>
</comment>
<sequence length="446" mass="48751">MSIRGQRVEIDFDDGGPTIREPSVAAPVIDFVGDIQERKPSPATPPKPPGQRKAGNGFPAHKKRLGQSRFKQFRSGNDETATNAQPNTQGAPPVRSTRKSTYENEEKRQIDMENQMKLDAMDPDEIAQEQRELLGSLNPSLVQALLRRAEYKPGGDDADFPGLEEQASEEPARPMKPKGPPKKVTFFDDVLDGRDEGNRAEDAEDEDTAPSGPIAEDADEDQAELLSTEPTSLPIDSIHFPRPTQPPELDPSSETFLEDLHQKYFPSLPADPDKLEWMRSIKGPSSYSPGQTALDPKDIRFDFSGSLLPPRAASQIPVTAGLHHHGDAPDSAGYTIAELARLARSAVPGQRCIAFRTLGRILYRLGKGEFGNPSDGTAGTVGAEDTFGELARGLWREVEKEQIVEICTAESDGKGMGGRKHVSAQAYATEAVWLWQKGGGRRHKSD</sequence>
<evidence type="ECO:0000259" key="3">
    <source>
        <dbReference type="Pfam" id="PF08620"/>
    </source>
</evidence>
<evidence type="ECO:0000313" key="6">
    <source>
        <dbReference type="Proteomes" id="UP000243723"/>
    </source>
</evidence>
<keyword evidence="6" id="KW-1185">Reference proteome</keyword>
<reference evidence="5 6" key="1">
    <citation type="submission" date="2017-05" db="EMBL/GenBank/DDBJ databases">
        <title>Draft genome sequence of Elsinoe australis.</title>
        <authorList>
            <person name="Cheng Q."/>
        </authorList>
    </citation>
    <scope>NUCLEOTIDE SEQUENCE [LARGE SCALE GENOMIC DNA]</scope>
    <source>
        <strain evidence="5 6">NL1</strain>
    </source>
</reference>
<feature type="compositionally biased region" description="Polar residues" evidence="2">
    <location>
        <begin position="74"/>
        <end position="90"/>
    </location>
</feature>
<evidence type="ECO:0000313" key="5">
    <source>
        <dbReference type="EMBL" id="PSK53974.1"/>
    </source>
</evidence>
<proteinExistence type="inferred from homology"/>
<dbReference type="Pfam" id="PF08621">
    <property type="entry name" value="RPAP1_N"/>
    <property type="match status" value="1"/>
</dbReference>
<dbReference type="PANTHER" id="PTHR21483:SF18">
    <property type="entry name" value="RNA POLYMERASE II-ASSOCIATED PROTEIN 1"/>
    <property type="match status" value="1"/>
</dbReference>
<accession>A0A2P8A0H8</accession>
<dbReference type="PANTHER" id="PTHR21483">
    <property type="entry name" value="RNA POLYMERASE II-ASSOCIATED PROTEIN 1"/>
    <property type="match status" value="1"/>
</dbReference>
<evidence type="ECO:0000256" key="2">
    <source>
        <dbReference type="SAM" id="MobiDB-lite"/>
    </source>
</evidence>
<feature type="region of interest" description="Disordered" evidence="2">
    <location>
        <begin position="1"/>
        <end position="113"/>
    </location>
</feature>
<comment type="caution">
    <text evidence="5">The sequence shown here is derived from an EMBL/GenBank/DDBJ whole genome shotgun (WGS) entry which is preliminary data.</text>
</comment>
<protein>
    <recommendedName>
        <fullName evidence="7">RPAP1-like protein</fullName>
    </recommendedName>
</protein>
<dbReference type="InterPro" id="IPR013930">
    <property type="entry name" value="RPAP1_N"/>
</dbReference>
<dbReference type="AlphaFoldDB" id="A0A2P8A0H8"/>
<dbReference type="InterPro" id="IPR039913">
    <property type="entry name" value="RPAP1/Rba50"/>
</dbReference>
<feature type="domain" description="RPAP1 N-terminal" evidence="4">
    <location>
        <begin position="108"/>
        <end position="150"/>
    </location>
</feature>
<evidence type="ECO:0008006" key="7">
    <source>
        <dbReference type="Google" id="ProtNLM"/>
    </source>
</evidence>
<feature type="compositionally biased region" description="Basic and acidic residues" evidence="2">
    <location>
        <begin position="1"/>
        <end position="10"/>
    </location>
</feature>
<feature type="compositionally biased region" description="Basic and acidic residues" evidence="2">
    <location>
        <begin position="191"/>
        <end position="201"/>
    </location>
</feature>
<dbReference type="EMBL" id="NHZQ01000087">
    <property type="protein sequence ID" value="PSK53974.1"/>
    <property type="molecule type" value="Genomic_DNA"/>
</dbReference>